<feature type="transmembrane region" description="Helical" evidence="1">
    <location>
        <begin position="71"/>
        <end position="88"/>
    </location>
</feature>
<dbReference type="GO" id="GO:0009190">
    <property type="term" value="P:cyclic nucleotide biosynthetic process"/>
    <property type="evidence" value="ECO:0007669"/>
    <property type="project" value="InterPro"/>
</dbReference>
<name>A0A512NSS4_9HYPH</name>
<organism evidence="3 4">
    <name type="scientific">Reyranella soli</name>
    <dbReference type="NCBI Taxonomy" id="1230389"/>
    <lineage>
        <taxon>Bacteria</taxon>
        <taxon>Pseudomonadati</taxon>
        <taxon>Pseudomonadota</taxon>
        <taxon>Alphaproteobacteria</taxon>
        <taxon>Hyphomicrobiales</taxon>
        <taxon>Reyranellaceae</taxon>
        <taxon>Reyranella</taxon>
    </lineage>
</organism>
<comment type="caution">
    <text evidence="3">The sequence shown here is derived from an EMBL/GenBank/DDBJ whole genome shotgun (WGS) entry which is preliminary data.</text>
</comment>
<keyword evidence="1" id="KW-0812">Transmembrane</keyword>
<dbReference type="Gene3D" id="3.30.70.1230">
    <property type="entry name" value="Nucleotide cyclase"/>
    <property type="match status" value="1"/>
</dbReference>
<evidence type="ECO:0000259" key="2">
    <source>
        <dbReference type="PROSITE" id="PS50125"/>
    </source>
</evidence>
<dbReference type="Pfam" id="PF00211">
    <property type="entry name" value="Guanylate_cyc"/>
    <property type="match status" value="1"/>
</dbReference>
<keyword evidence="4" id="KW-1185">Reference proteome</keyword>
<dbReference type="GO" id="GO:0004016">
    <property type="term" value="F:adenylate cyclase activity"/>
    <property type="evidence" value="ECO:0007669"/>
    <property type="project" value="UniProtKB-ARBA"/>
</dbReference>
<feature type="domain" description="Guanylate cyclase" evidence="2">
    <location>
        <begin position="265"/>
        <end position="397"/>
    </location>
</feature>
<sequence>MFGRLSGWLFGASGVERLPERVREAIRQQQQQSEILIGWAELAAVALLFVAYETTSMATGVVQEDYSFDTYVFILYTLFSLGRLALAYRHALPEWLLYVSVVVDMALLLGLIYFLHYKYAQTAVFNLKAPALLFVFLFIALRALRFEARFVIVAGLTAAAGWLALIFYALSGRGGPPNETTDFVEYMTSNAFLVQAEAEKLLAILLTTAVLAIAISRARHLLVRSVSEGAAARDLARFFDPGVADRIRSAAMTIKAGEGELRDVAILTVDLRGFTRLSVDLAPDAVMKLLQDYQGRVCPLIVSNGGSIDKFLGDGILASFGAVAASTTAAADALRAADAVLGAAERWTIERRAAALAPLSVGLAVASGRVVFGAVGDGERLEFTVIGDAVNFAAKLEKHNKDEKTRALTDARTYQLAERQGYVAPLPRERRPNRPVGGVSEPVDIVVLAK</sequence>
<dbReference type="PANTHER" id="PTHR43081:SF1">
    <property type="entry name" value="ADENYLATE CYCLASE, TERMINAL-DIFFERENTIATION SPECIFIC"/>
    <property type="match status" value="1"/>
</dbReference>
<dbReference type="Proteomes" id="UP000321058">
    <property type="component" value="Unassembled WGS sequence"/>
</dbReference>
<dbReference type="AlphaFoldDB" id="A0A512NSS4"/>
<dbReference type="SUPFAM" id="SSF55073">
    <property type="entry name" value="Nucleotide cyclase"/>
    <property type="match status" value="1"/>
</dbReference>
<dbReference type="InterPro" id="IPR050697">
    <property type="entry name" value="Adenylyl/Guanylyl_Cyclase_3/4"/>
</dbReference>
<feature type="transmembrane region" description="Helical" evidence="1">
    <location>
        <begin position="191"/>
        <end position="215"/>
    </location>
</feature>
<dbReference type="PANTHER" id="PTHR43081">
    <property type="entry name" value="ADENYLATE CYCLASE, TERMINAL-DIFFERENTIATION SPECIFIC-RELATED"/>
    <property type="match status" value="1"/>
</dbReference>
<dbReference type="RefSeq" id="WP_147157279.1">
    <property type="nucleotide sequence ID" value="NZ_BKAJ01000287.1"/>
</dbReference>
<evidence type="ECO:0000313" key="4">
    <source>
        <dbReference type="Proteomes" id="UP000321058"/>
    </source>
</evidence>
<protein>
    <submittedName>
        <fullName evidence="3">Adenylate cyclase</fullName>
    </submittedName>
</protein>
<dbReference type="EMBL" id="BKAJ01000287">
    <property type="protein sequence ID" value="GEP62006.1"/>
    <property type="molecule type" value="Genomic_DNA"/>
</dbReference>
<accession>A0A512NSS4</accession>
<proteinExistence type="predicted"/>
<gene>
    <name evidence="3" type="ORF">RSO01_91720</name>
</gene>
<dbReference type="GO" id="GO:0035556">
    <property type="term" value="P:intracellular signal transduction"/>
    <property type="evidence" value="ECO:0007669"/>
    <property type="project" value="InterPro"/>
</dbReference>
<keyword evidence="1" id="KW-1133">Transmembrane helix</keyword>
<dbReference type="CDD" id="cd07302">
    <property type="entry name" value="CHD"/>
    <property type="match status" value="1"/>
</dbReference>
<feature type="transmembrane region" description="Helical" evidence="1">
    <location>
        <begin position="95"/>
        <end position="115"/>
    </location>
</feature>
<feature type="transmembrane region" description="Helical" evidence="1">
    <location>
        <begin position="127"/>
        <end position="144"/>
    </location>
</feature>
<feature type="transmembrane region" description="Helical" evidence="1">
    <location>
        <begin position="33"/>
        <end position="51"/>
    </location>
</feature>
<feature type="transmembrane region" description="Helical" evidence="1">
    <location>
        <begin position="151"/>
        <end position="171"/>
    </location>
</feature>
<evidence type="ECO:0000256" key="1">
    <source>
        <dbReference type="SAM" id="Phobius"/>
    </source>
</evidence>
<evidence type="ECO:0000313" key="3">
    <source>
        <dbReference type="EMBL" id="GEP62006.1"/>
    </source>
</evidence>
<dbReference type="SMART" id="SM00044">
    <property type="entry name" value="CYCc"/>
    <property type="match status" value="1"/>
</dbReference>
<dbReference type="InterPro" id="IPR029787">
    <property type="entry name" value="Nucleotide_cyclase"/>
</dbReference>
<dbReference type="PROSITE" id="PS50125">
    <property type="entry name" value="GUANYLATE_CYCLASE_2"/>
    <property type="match status" value="1"/>
</dbReference>
<keyword evidence="1" id="KW-0472">Membrane</keyword>
<dbReference type="OrthoDB" id="9762462at2"/>
<dbReference type="InterPro" id="IPR001054">
    <property type="entry name" value="A/G_cyclase"/>
</dbReference>
<reference evidence="3 4" key="1">
    <citation type="submission" date="2019-07" db="EMBL/GenBank/DDBJ databases">
        <title>Whole genome shotgun sequence of Reyranella soli NBRC 108950.</title>
        <authorList>
            <person name="Hosoyama A."/>
            <person name="Uohara A."/>
            <person name="Ohji S."/>
            <person name="Ichikawa N."/>
        </authorList>
    </citation>
    <scope>NUCLEOTIDE SEQUENCE [LARGE SCALE GENOMIC DNA]</scope>
    <source>
        <strain evidence="3 4">NBRC 108950</strain>
    </source>
</reference>